<dbReference type="PROSITE" id="PS51257">
    <property type="entry name" value="PROKAR_LIPOPROTEIN"/>
    <property type="match status" value="1"/>
</dbReference>
<reference evidence="3" key="1">
    <citation type="submission" date="2020-10" db="EMBL/GenBank/DDBJ databases">
        <title>High-Quality Genome Resource of Clonostachys rosea strain S41 by Oxford Nanopore Long-Read Sequencing.</title>
        <authorList>
            <person name="Wang H."/>
        </authorList>
    </citation>
    <scope>NUCLEOTIDE SEQUENCE</scope>
    <source>
        <strain evidence="3">S41</strain>
    </source>
</reference>
<feature type="domain" description="VOC" evidence="2">
    <location>
        <begin position="57"/>
        <end position="238"/>
    </location>
</feature>
<dbReference type="PROSITE" id="PS51819">
    <property type="entry name" value="VOC"/>
    <property type="match status" value="1"/>
</dbReference>
<gene>
    <name evidence="3" type="ORF">IM811_001768</name>
</gene>
<dbReference type="PANTHER" id="PTHR10374">
    <property type="entry name" value="LACTOYLGLUTATHIONE LYASE GLYOXALASE I"/>
    <property type="match status" value="1"/>
</dbReference>
<accession>A0A8H7NPK1</accession>
<dbReference type="AlphaFoldDB" id="A0A8H7NPK1"/>
<protein>
    <recommendedName>
        <fullName evidence="2">VOC domain-containing protein</fullName>
    </recommendedName>
</protein>
<dbReference type="Pfam" id="PF00903">
    <property type="entry name" value="Glyoxalase"/>
    <property type="match status" value="1"/>
</dbReference>
<feature type="signal peptide" evidence="1">
    <location>
        <begin position="1"/>
        <end position="23"/>
    </location>
</feature>
<evidence type="ECO:0000256" key="1">
    <source>
        <dbReference type="SAM" id="SignalP"/>
    </source>
</evidence>
<comment type="caution">
    <text evidence="3">The sequence shown here is derived from an EMBL/GenBank/DDBJ whole genome shotgun (WGS) entry which is preliminary data.</text>
</comment>
<dbReference type="InterPro" id="IPR004360">
    <property type="entry name" value="Glyas_Fos-R_dOase_dom"/>
</dbReference>
<dbReference type="InterPro" id="IPR037523">
    <property type="entry name" value="VOC_core"/>
</dbReference>
<dbReference type="SUPFAM" id="SSF54593">
    <property type="entry name" value="Glyoxalase/Bleomycin resistance protein/Dihydroxybiphenyl dioxygenase"/>
    <property type="match status" value="1"/>
</dbReference>
<keyword evidence="1" id="KW-0732">Signal</keyword>
<dbReference type="InterPro" id="IPR029068">
    <property type="entry name" value="Glyas_Bleomycin-R_OHBP_Dase"/>
</dbReference>
<evidence type="ECO:0000259" key="2">
    <source>
        <dbReference type="PROSITE" id="PS51819"/>
    </source>
</evidence>
<sequence>MYFKFPLTAALLVGSHLAGLTTACSPSTLGIRNDNSTGPPITWGPDTPSDPATVGYFLNHFSINVKNLTATLDFYSRAFGLRHIFTVQASEHLSIAYMGHSQGGRNGTGYQTTAELNRDKNNAAGLVEMIYFDIPDKSHLQASSVRTNTFGHIGVIVPDVEAAQARLEALPDVRILKRFGAPTESEGEVAIANGFPPEALAQVSAEERATIEAVLSVINERFLYVADPDGNIIEVQPQD</sequence>
<dbReference type="EMBL" id="JADCTT010000001">
    <property type="protein sequence ID" value="KAF9760074.1"/>
    <property type="molecule type" value="Genomic_DNA"/>
</dbReference>
<evidence type="ECO:0000313" key="4">
    <source>
        <dbReference type="Proteomes" id="UP000616885"/>
    </source>
</evidence>
<organism evidence="3 4">
    <name type="scientific">Bionectria ochroleuca</name>
    <name type="common">Gliocladium roseum</name>
    <dbReference type="NCBI Taxonomy" id="29856"/>
    <lineage>
        <taxon>Eukaryota</taxon>
        <taxon>Fungi</taxon>
        <taxon>Dikarya</taxon>
        <taxon>Ascomycota</taxon>
        <taxon>Pezizomycotina</taxon>
        <taxon>Sordariomycetes</taxon>
        <taxon>Hypocreomycetidae</taxon>
        <taxon>Hypocreales</taxon>
        <taxon>Bionectriaceae</taxon>
        <taxon>Clonostachys</taxon>
    </lineage>
</organism>
<dbReference type="Proteomes" id="UP000616885">
    <property type="component" value="Unassembled WGS sequence"/>
</dbReference>
<name>A0A8H7NPK1_BIOOC</name>
<proteinExistence type="predicted"/>
<feature type="chain" id="PRO_5034655616" description="VOC domain-containing protein" evidence="1">
    <location>
        <begin position="24"/>
        <end position="239"/>
    </location>
</feature>
<dbReference type="Gene3D" id="3.10.180.10">
    <property type="entry name" value="2,3-Dihydroxybiphenyl 1,2-Dioxygenase, domain 1"/>
    <property type="match status" value="1"/>
</dbReference>
<dbReference type="PANTHER" id="PTHR10374:SF19">
    <property type="entry name" value="LYASE (GLO1), PUTATIVE (AFU_ORTHOLOGUE AFUA_2G13550)-RELATED"/>
    <property type="match status" value="1"/>
</dbReference>
<evidence type="ECO:0000313" key="3">
    <source>
        <dbReference type="EMBL" id="KAF9760074.1"/>
    </source>
</evidence>